<dbReference type="GO" id="GO:0009435">
    <property type="term" value="P:NAD+ biosynthetic process"/>
    <property type="evidence" value="ECO:0007669"/>
    <property type="project" value="InterPro"/>
</dbReference>
<evidence type="ECO:0000259" key="10">
    <source>
        <dbReference type="Pfam" id="PF18127"/>
    </source>
</evidence>
<dbReference type="GO" id="GO:0047280">
    <property type="term" value="F:nicotinamide phosphoribosyltransferase activity"/>
    <property type="evidence" value="ECO:0007669"/>
    <property type="project" value="UniProtKB-EC"/>
</dbReference>
<feature type="domain" description="Nicotinamide phosphoribosyltransferase N-terminal" evidence="10">
    <location>
        <begin position="4"/>
        <end position="102"/>
    </location>
</feature>
<evidence type="ECO:0000313" key="11">
    <source>
        <dbReference type="EMBL" id="KKN96770.1"/>
    </source>
</evidence>
<dbReference type="InterPro" id="IPR041525">
    <property type="entry name" value="N/Namide_PRibTrfase"/>
</dbReference>
<dbReference type="Gene3D" id="3.20.20.70">
    <property type="entry name" value="Aldolase class I"/>
    <property type="match status" value="1"/>
</dbReference>
<evidence type="ECO:0000256" key="1">
    <source>
        <dbReference type="ARBA" id="ARBA00010897"/>
    </source>
</evidence>
<evidence type="ECO:0000256" key="8">
    <source>
        <dbReference type="ARBA" id="ARBA00047835"/>
    </source>
</evidence>
<accession>A0A0F9UUP7</accession>
<comment type="pathway">
    <text evidence="5">Cofactor biosynthesis; NAD(+) biosynthesis; nicotinamide D-ribonucleotide from 5-phospho-alpha-D-ribose 1-diphosphate and nicotinamide: step 1/1.</text>
</comment>
<dbReference type="SUPFAM" id="SSF54675">
    <property type="entry name" value="Nicotinate/Quinolinate PRTase N-terminal domain-like"/>
    <property type="match status" value="1"/>
</dbReference>
<comment type="caution">
    <text evidence="11">The sequence shown here is derived from an EMBL/GenBank/DDBJ whole genome shotgun (WGS) entry which is preliminary data.</text>
</comment>
<dbReference type="PANTHER" id="PTHR43816">
    <property type="entry name" value="NICOTINAMIDE PHOSPHORIBOSYLTRANSFERASE"/>
    <property type="match status" value="1"/>
</dbReference>
<feature type="domain" description="Nicotinate/nicotinamide phosphoribosyltransferase" evidence="9">
    <location>
        <begin position="174"/>
        <end position="427"/>
    </location>
</feature>
<dbReference type="Pfam" id="PF04095">
    <property type="entry name" value="NAPRTase"/>
    <property type="match status" value="1"/>
</dbReference>
<dbReference type="InterPro" id="IPR036068">
    <property type="entry name" value="Nicotinate_pribotase-like_C"/>
</dbReference>
<name>A0A0F9UUP7_9ZZZZ</name>
<gene>
    <name evidence="11" type="ORF">LCGC14_0164140</name>
</gene>
<keyword evidence="2" id="KW-0662">Pyridine nucleotide biosynthesis</keyword>
<dbReference type="Pfam" id="PF18127">
    <property type="entry name" value="NAMPT_N"/>
    <property type="match status" value="1"/>
</dbReference>
<dbReference type="SUPFAM" id="SSF51690">
    <property type="entry name" value="Nicotinate/Quinolinate PRTase C-terminal domain-like"/>
    <property type="match status" value="1"/>
</dbReference>
<proteinExistence type="inferred from homology"/>
<dbReference type="PIRSF" id="PIRSF005943">
    <property type="entry name" value="NMPRT"/>
    <property type="match status" value="1"/>
</dbReference>
<protein>
    <recommendedName>
        <fullName evidence="7">Nicotinamide phosphoribosyltransferase</fullName>
        <ecNumber evidence="6">2.4.2.12</ecNumber>
    </recommendedName>
</protein>
<organism evidence="11">
    <name type="scientific">marine sediment metagenome</name>
    <dbReference type="NCBI Taxonomy" id="412755"/>
    <lineage>
        <taxon>unclassified sequences</taxon>
        <taxon>metagenomes</taxon>
        <taxon>ecological metagenomes</taxon>
    </lineage>
</organism>
<keyword evidence="3" id="KW-0328">Glycosyltransferase</keyword>
<dbReference type="EC" id="2.4.2.12" evidence="6"/>
<comment type="similarity">
    <text evidence="1">Belongs to the NAPRTase family.</text>
</comment>
<dbReference type="AlphaFoldDB" id="A0A0F9UUP7"/>
<evidence type="ECO:0000259" key="9">
    <source>
        <dbReference type="Pfam" id="PF04095"/>
    </source>
</evidence>
<comment type="catalytic activity">
    <reaction evidence="8">
        <text>beta-nicotinamide D-ribonucleotide + diphosphate = 5-phospho-alpha-D-ribose 1-diphosphate + nicotinamide + H(+)</text>
        <dbReference type="Rhea" id="RHEA:16149"/>
        <dbReference type="ChEBI" id="CHEBI:14649"/>
        <dbReference type="ChEBI" id="CHEBI:15378"/>
        <dbReference type="ChEBI" id="CHEBI:17154"/>
        <dbReference type="ChEBI" id="CHEBI:33019"/>
        <dbReference type="ChEBI" id="CHEBI:58017"/>
        <dbReference type="EC" id="2.4.2.12"/>
    </reaction>
    <physiologicalReaction direction="right-to-left" evidence="8">
        <dbReference type="Rhea" id="RHEA:16151"/>
    </physiologicalReaction>
</comment>
<evidence type="ECO:0000256" key="4">
    <source>
        <dbReference type="ARBA" id="ARBA00022679"/>
    </source>
</evidence>
<keyword evidence="4" id="KW-0808">Transferase</keyword>
<evidence type="ECO:0000256" key="2">
    <source>
        <dbReference type="ARBA" id="ARBA00022642"/>
    </source>
</evidence>
<dbReference type="InterPro" id="IPR013785">
    <property type="entry name" value="Aldolase_TIM"/>
</dbReference>
<reference evidence="11" key="1">
    <citation type="journal article" date="2015" name="Nature">
        <title>Complex archaea that bridge the gap between prokaryotes and eukaryotes.</title>
        <authorList>
            <person name="Spang A."/>
            <person name="Saw J.H."/>
            <person name="Jorgensen S.L."/>
            <person name="Zaremba-Niedzwiedzka K."/>
            <person name="Martijn J."/>
            <person name="Lind A.E."/>
            <person name="van Eijk R."/>
            <person name="Schleper C."/>
            <person name="Guy L."/>
            <person name="Ettema T.J."/>
        </authorList>
    </citation>
    <scope>NUCLEOTIDE SEQUENCE</scope>
</reference>
<evidence type="ECO:0000256" key="5">
    <source>
        <dbReference type="ARBA" id="ARBA00035007"/>
    </source>
</evidence>
<evidence type="ECO:0000256" key="6">
    <source>
        <dbReference type="ARBA" id="ARBA00035024"/>
    </source>
</evidence>
<evidence type="ECO:0000256" key="3">
    <source>
        <dbReference type="ARBA" id="ARBA00022676"/>
    </source>
</evidence>
<dbReference type="InterPro" id="IPR041529">
    <property type="entry name" value="DUF5598"/>
</dbReference>
<evidence type="ECO:0000256" key="7">
    <source>
        <dbReference type="ARBA" id="ARBA00035036"/>
    </source>
</evidence>
<sequence>MKTNIVLATDSYKLTHWNQYPRGTEKVYSYFEARPGAKYRDTVFFGLQYIIAEYLAGHVVTTQKIDEAEALAAQHFGNPNIFNRARWDHIVDQHDGRLPVRIKAVPEGTPVPVNNVMMTIENTDPACYWLTNHLETILTHVWYPSTVATQSREAKRICKRYLEETAESAGGLDFMLHDFGYRGVSSVESAGLGGAGHLVNFHGTDTIAAMELLRQYYDADVPAFSVPATEHSVMTAHGADGENWVLSQLLDAYPTGILSIVIDSYDYRKFIKMAGTTFKDRILARDGKVVFRPDSGDPCEVTLEVLELLGEYFGSADGKPGYKILHPQVGVIWGDGIDLEDMERILADITYAGWSAENMVFGMGGGLLQKVNRDIQRFAFKSSYQERGGEGHDIFKEPIDKTKTSKKGRLKLVRLEGAHGSTLTTVGIDDPREDLLETVFEGGQVLKRYSLDEIRARAAL</sequence>
<dbReference type="PANTHER" id="PTHR43816:SF1">
    <property type="entry name" value="NICOTINAMIDE PHOSPHORIBOSYLTRANSFERASE"/>
    <property type="match status" value="1"/>
</dbReference>
<dbReference type="InterPro" id="IPR016471">
    <property type="entry name" value="Nicotinamide_PRibTrfase"/>
</dbReference>
<dbReference type="NCBIfam" id="NF006629">
    <property type="entry name" value="PRK09198.1"/>
    <property type="match status" value="1"/>
</dbReference>
<dbReference type="CDD" id="cd01569">
    <property type="entry name" value="PBEF_like"/>
    <property type="match status" value="1"/>
</dbReference>
<dbReference type="EMBL" id="LAZR01000062">
    <property type="protein sequence ID" value="KKN96770.1"/>
    <property type="molecule type" value="Genomic_DNA"/>
</dbReference>